<dbReference type="InterPro" id="IPR040342">
    <property type="entry name" value="DNAAF9"/>
</dbReference>
<evidence type="ECO:0000259" key="1">
    <source>
        <dbReference type="Pfam" id="PF23281"/>
    </source>
</evidence>
<dbReference type="Pfam" id="PF25203">
    <property type="entry name" value="PB_DAAF9"/>
    <property type="match status" value="1"/>
</dbReference>
<feature type="domain" description="DAAF9 pita-bread-like" evidence="2">
    <location>
        <begin position="212"/>
        <end position="351"/>
    </location>
</feature>
<evidence type="ECO:0000259" key="2">
    <source>
        <dbReference type="Pfam" id="PF25203"/>
    </source>
</evidence>
<evidence type="ECO:0000313" key="4">
    <source>
        <dbReference type="Proteomes" id="UP000264820"/>
    </source>
</evidence>
<dbReference type="PANTHER" id="PTHR33664">
    <property type="entry name" value="RCG26366"/>
    <property type="match status" value="1"/>
</dbReference>
<dbReference type="Ensembl" id="ENSHCOT00000017086.1">
    <property type="protein sequence ID" value="ENSHCOP00000024169.1"/>
    <property type="gene ID" value="ENSHCOG00000013270.1"/>
</dbReference>
<evidence type="ECO:0000313" key="3">
    <source>
        <dbReference type="Ensembl" id="ENSHCOP00000024169.1"/>
    </source>
</evidence>
<name>A0A3Q2Z0R5_HIPCM</name>
<reference evidence="3" key="2">
    <citation type="submission" date="2025-09" db="UniProtKB">
        <authorList>
            <consortium name="Ensembl"/>
        </authorList>
    </citation>
    <scope>IDENTIFICATION</scope>
</reference>
<keyword evidence="4" id="KW-1185">Reference proteome</keyword>
<feature type="domain" description="DAAF9 N-terminal" evidence="1">
    <location>
        <begin position="42"/>
        <end position="209"/>
    </location>
</feature>
<accession>A0A3Q2Z0R5</accession>
<organism evidence="3 4">
    <name type="scientific">Hippocampus comes</name>
    <name type="common">Tiger tail seahorse</name>
    <dbReference type="NCBI Taxonomy" id="109280"/>
    <lineage>
        <taxon>Eukaryota</taxon>
        <taxon>Metazoa</taxon>
        <taxon>Chordata</taxon>
        <taxon>Craniata</taxon>
        <taxon>Vertebrata</taxon>
        <taxon>Euteleostomi</taxon>
        <taxon>Actinopterygii</taxon>
        <taxon>Neopterygii</taxon>
        <taxon>Teleostei</taxon>
        <taxon>Neoteleostei</taxon>
        <taxon>Acanthomorphata</taxon>
        <taxon>Syngnathiaria</taxon>
        <taxon>Syngnathiformes</taxon>
        <taxon>Syngnathoidei</taxon>
        <taxon>Syngnathidae</taxon>
        <taxon>Hippocampus</taxon>
    </lineage>
</organism>
<dbReference type="InterPro" id="IPR056498">
    <property type="entry name" value="DAAF9_N"/>
</dbReference>
<dbReference type="OMA" id="MEGLMEN"/>
<reference evidence="3" key="1">
    <citation type="submission" date="2025-08" db="UniProtKB">
        <authorList>
            <consortium name="Ensembl"/>
        </authorList>
    </citation>
    <scope>IDENTIFICATION</scope>
</reference>
<dbReference type="GeneTree" id="ENSGT00940000165600"/>
<dbReference type="Pfam" id="PF23281">
    <property type="entry name" value="DAAF9_N"/>
    <property type="match status" value="1"/>
</dbReference>
<dbReference type="STRING" id="109280.ENSHCOP00000024169"/>
<dbReference type="PANTHER" id="PTHR33664:SF1">
    <property type="entry name" value="DYNEIN AXONEMAL ASSEMBLY FACTOR 9"/>
    <property type="match status" value="1"/>
</dbReference>
<sequence length="358" mass="40386">NTLTFGYSIVVMESCVLSVGGKKVPSLLCCKDRSMCMLDERLSSGIDSRYNEGCAELAKYLFYGLYGRSPINVEHPLDACPEDMLDDVILLIKAECVHLYCNPLNLGYLLPYVSHWRNLHLHCMTEAEYEDEEAAEEFKISSFVTMVQDCHRIGVPYSSLGHVQKFDIFTVEKWPLIQAYALEGIGGGSFFTMKYKLSDMSERLWRLYSRLDSVSLDRLLAEDLRSFERQWSGFFSRMELESHLSILELSEAEAGEAFRTYFSHGLIASNLADNSKDRQPLVLFGAHSSSEDMDSYSFNFASESHQVGNTGPGGSLASHMILQCAAARGHLACSRTYFFGTTHTPFLGEERIHIVKRC</sequence>
<dbReference type="InterPro" id="IPR058844">
    <property type="entry name" value="PB_DAAF9"/>
</dbReference>
<dbReference type="AlphaFoldDB" id="A0A3Q2Z0R5"/>
<protein>
    <submittedName>
        <fullName evidence="3">Uncharacterized protein</fullName>
    </submittedName>
</protein>
<dbReference type="Proteomes" id="UP000264820">
    <property type="component" value="Unplaced"/>
</dbReference>
<proteinExistence type="predicted"/>